<feature type="transmembrane region" description="Helical" evidence="1">
    <location>
        <begin position="58"/>
        <end position="75"/>
    </location>
</feature>
<dbReference type="EMBL" id="MIJZ01000001">
    <property type="protein sequence ID" value="OEG14059.1"/>
    <property type="molecule type" value="Genomic_DNA"/>
</dbReference>
<dbReference type="RefSeq" id="WP_069645109.1">
    <property type="nucleotide sequence ID" value="NZ_MIJZ01000001.1"/>
</dbReference>
<feature type="transmembrane region" description="Helical" evidence="1">
    <location>
        <begin position="175"/>
        <end position="196"/>
    </location>
</feature>
<organism evidence="2 3">
    <name type="scientific">Enterococcus ureasiticus</name>
    <dbReference type="NCBI Taxonomy" id="903984"/>
    <lineage>
        <taxon>Bacteria</taxon>
        <taxon>Bacillati</taxon>
        <taxon>Bacillota</taxon>
        <taxon>Bacilli</taxon>
        <taxon>Lactobacillales</taxon>
        <taxon>Enterococcaceae</taxon>
        <taxon>Enterococcus</taxon>
    </lineage>
</organism>
<comment type="caution">
    <text evidence="2">The sequence shown here is derived from an EMBL/GenBank/DDBJ whole genome shotgun (WGS) entry which is preliminary data.</text>
</comment>
<keyword evidence="3" id="KW-1185">Reference proteome</keyword>
<evidence type="ECO:0000256" key="1">
    <source>
        <dbReference type="SAM" id="Phobius"/>
    </source>
</evidence>
<dbReference type="AlphaFoldDB" id="A0A1E5GMX3"/>
<evidence type="ECO:0000313" key="3">
    <source>
        <dbReference type="Proteomes" id="UP000094068"/>
    </source>
</evidence>
<keyword evidence="1" id="KW-1133">Transmembrane helix</keyword>
<accession>A0A1E5GMX3</accession>
<proteinExistence type="predicted"/>
<evidence type="ECO:0000313" key="2">
    <source>
        <dbReference type="EMBL" id="OEG14059.1"/>
    </source>
</evidence>
<keyword evidence="1" id="KW-0812">Transmembrane</keyword>
<feature type="transmembrane region" description="Helical" evidence="1">
    <location>
        <begin position="137"/>
        <end position="155"/>
    </location>
</feature>
<keyword evidence="1" id="KW-0472">Membrane</keyword>
<name>A0A1E5GMX3_9ENTE</name>
<protein>
    <submittedName>
        <fullName evidence="2">Uncharacterized protein</fullName>
    </submittedName>
</protein>
<feature type="transmembrane region" description="Helical" evidence="1">
    <location>
        <begin position="35"/>
        <end position="52"/>
    </location>
</feature>
<reference evidence="3" key="1">
    <citation type="submission" date="2016-09" db="EMBL/GenBank/DDBJ databases">
        <authorList>
            <person name="Gulvik C.A."/>
        </authorList>
    </citation>
    <scope>NUCLEOTIDE SEQUENCE [LARGE SCALE GENOMIC DNA]</scope>
    <source>
        <strain evidence="3">DSM 23328</strain>
    </source>
</reference>
<sequence>MNKYYFIARELHEFFYVAKKQTFKEHLGENANKKIIIFVLFLIVSLAIAISNSVINNSYFRIISALILITFLYILRNVLNKTTLIDIVTMNDNYREQIHSFSEALHLYGFDSKFIEQLIIVIQENIKKKEKKNENRSRYTFQLSLVLFGVIGFFSKELWTVLDVSSIIKKDILNSSLVIIIIVLFLFYGLFIYRVINDPKVSSYSDEERVLNALQEVLMYREKKKIL</sequence>
<dbReference type="Proteomes" id="UP000094068">
    <property type="component" value="Unassembled WGS sequence"/>
</dbReference>
<gene>
    <name evidence="2" type="ORF">BCR21_03445</name>
</gene>